<dbReference type="GO" id="GO:0005980">
    <property type="term" value="P:glycogen catabolic process"/>
    <property type="evidence" value="ECO:0007669"/>
    <property type="project" value="InterPro"/>
</dbReference>
<dbReference type="GO" id="GO:0004134">
    <property type="term" value="F:4-alpha-glucanotransferase activity"/>
    <property type="evidence" value="ECO:0007669"/>
    <property type="project" value="InterPro"/>
</dbReference>
<name>A0A6L5YTF3_9FIRM</name>
<gene>
    <name evidence="3" type="ORF">FYJ75_08105</name>
</gene>
<proteinExistence type="predicted"/>
<evidence type="ECO:0000259" key="2">
    <source>
        <dbReference type="Pfam" id="PF12439"/>
    </source>
</evidence>
<sequence>MRYHFSNEQLSDFQSNIKKEWVMTNGLGGYCGTSVLGALGRTHQGYLIASLHPPVERYVVFSKTAESVFQDNIRYELESAQHAGAPIADSSVASSDVPDAYKQEDTVSVASDFQIRRPVYTEGQRYLESFDYDGTVSFCYHAGNISMTKRLALIHGQNACVISYDIRNAGSEAVLTITPHMNFREHSTPATVDTLSFETEVQKGYFALTPTADPSVQIRLHYSCGELLARQQLYDEDVQLQTEVELETPGLDTHYTPYDLHICVPAGQTMRVSVICEVVTDQSLFPDGIQANTAAEYVATERNRLLELIAQSGLKDSFAQSLVVSSSHFLCRRQSTGLTTVLAGLPWFTDWGRDTMIAFTGLTLATRRFDEAREILLTFAKYVHHGLVPNMFPDDGQPPLYNTADASLWYFYAVHQYLNYCDTPEAWEFIRTDIYPALKQIISAYMEGTDFSIYMDTDGLIHAGSGNDQVTWMDVRVGDWVVTPRHGKPVEINALWYNALKVMEGLAARFHEDSHTYCELAKKVCTSFGQKFWNSKDNCLYDVIDGETKDADIRPNQIYAVSLPYTMLSPEQQRAVVDTVSRSLYVGCGLRSLSPDNREYHPVYCGSLPKRDAAYHQGTAWGYLLGGYITAYLKVYGHTPDSVEKADRLLDPIRKHLWEGCIGSISEIFDGDAPHTCRGCYAQAWSVGEVLRCYTEDILPYQV</sequence>
<dbReference type="PANTHER" id="PTHR10569:SF2">
    <property type="entry name" value="GLYCOGEN DEBRANCHING ENZYME"/>
    <property type="match status" value="1"/>
</dbReference>
<protein>
    <submittedName>
        <fullName evidence="3">4-alpha-glucanotransferase</fullName>
    </submittedName>
</protein>
<dbReference type="InterPro" id="IPR012341">
    <property type="entry name" value="6hp_glycosidase-like_sf"/>
</dbReference>
<dbReference type="EMBL" id="VUNI01000012">
    <property type="protein sequence ID" value="MST74991.1"/>
    <property type="molecule type" value="Genomic_DNA"/>
</dbReference>
<dbReference type="NCBIfam" id="TIGR01561">
    <property type="entry name" value="gde_arch"/>
    <property type="match status" value="1"/>
</dbReference>
<organism evidence="3 4">
    <name type="scientific">Roseburia porci</name>
    <dbReference type="NCBI Taxonomy" id="2605790"/>
    <lineage>
        <taxon>Bacteria</taxon>
        <taxon>Bacillati</taxon>
        <taxon>Bacillota</taxon>
        <taxon>Clostridia</taxon>
        <taxon>Lachnospirales</taxon>
        <taxon>Lachnospiraceae</taxon>
        <taxon>Roseburia</taxon>
    </lineage>
</organism>
<dbReference type="Pfam" id="PF06202">
    <property type="entry name" value="GDE_C"/>
    <property type="match status" value="1"/>
</dbReference>
<dbReference type="InterPro" id="IPR024742">
    <property type="entry name" value="Glycogen_debranch_N"/>
</dbReference>
<dbReference type="PANTHER" id="PTHR10569">
    <property type="entry name" value="GLYCOGEN DEBRANCHING ENZYME"/>
    <property type="match status" value="1"/>
</dbReference>
<reference evidence="3 4" key="1">
    <citation type="submission" date="2019-08" db="EMBL/GenBank/DDBJ databases">
        <title>In-depth cultivation of the pig gut microbiome towards novel bacterial diversity and tailored functional studies.</title>
        <authorList>
            <person name="Wylensek D."/>
            <person name="Hitch T.C.A."/>
            <person name="Clavel T."/>
        </authorList>
    </citation>
    <scope>NUCLEOTIDE SEQUENCE [LARGE SCALE GENOMIC DNA]</scope>
    <source>
        <strain evidence="3 4">MUC/MUC-530-WT-4D</strain>
    </source>
</reference>
<evidence type="ECO:0000313" key="3">
    <source>
        <dbReference type="EMBL" id="MST74991.1"/>
    </source>
</evidence>
<comment type="caution">
    <text evidence="3">The sequence shown here is derived from an EMBL/GenBank/DDBJ whole genome shotgun (WGS) entry which is preliminary data.</text>
</comment>
<feature type="domain" description="Glycogen debranching enzyme bacterial and archaeal type N-terminal" evidence="2">
    <location>
        <begin position="19"/>
        <end position="269"/>
    </location>
</feature>
<dbReference type="InterPro" id="IPR010401">
    <property type="entry name" value="AGL/Gdb1"/>
</dbReference>
<dbReference type="Gene3D" id="1.50.10.10">
    <property type="match status" value="1"/>
</dbReference>
<dbReference type="Pfam" id="PF12439">
    <property type="entry name" value="GDE_N"/>
    <property type="match status" value="1"/>
</dbReference>
<dbReference type="InterPro" id="IPR032790">
    <property type="entry name" value="GDE_C"/>
</dbReference>
<dbReference type="GO" id="GO:0004135">
    <property type="term" value="F:amylo-alpha-1,6-glucosidase activity"/>
    <property type="evidence" value="ECO:0007669"/>
    <property type="project" value="InterPro"/>
</dbReference>
<evidence type="ECO:0000259" key="1">
    <source>
        <dbReference type="Pfam" id="PF06202"/>
    </source>
</evidence>
<dbReference type="InterPro" id="IPR006451">
    <property type="entry name" value="Glycogen_debranch_arc"/>
</dbReference>
<accession>A0A6L5YTF3</accession>
<dbReference type="RefSeq" id="WP_154429956.1">
    <property type="nucleotide sequence ID" value="NZ_VUNI01000012.1"/>
</dbReference>
<keyword evidence="3" id="KW-0808">Transferase</keyword>
<keyword evidence="4" id="KW-1185">Reference proteome</keyword>
<dbReference type="InterPro" id="IPR008928">
    <property type="entry name" value="6-hairpin_glycosidase_sf"/>
</dbReference>
<feature type="domain" description="Glycogen debranching enzyme C-terminal" evidence="1">
    <location>
        <begin position="325"/>
        <end position="692"/>
    </location>
</feature>
<dbReference type="Proteomes" id="UP000474024">
    <property type="component" value="Unassembled WGS sequence"/>
</dbReference>
<dbReference type="SUPFAM" id="SSF48208">
    <property type="entry name" value="Six-hairpin glycosidases"/>
    <property type="match status" value="1"/>
</dbReference>
<evidence type="ECO:0000313" key="4">
    <source>
        <dbReference type="Proteomes" id="UP000474024"/>
    </source>
</evidence>
<dbReference type="AlphaFoldDB" id="A0A6L5YTF3"/>
<dbReference type="FunFam" id="1.50.10.10:FF:000073">
    <property type="entry name" value="Glycogen debranching enzyme, hypothetical (TreX-like)"/>
    <property type="match status" value="1"/>
</dbReference>